<dbReference type="EMBL" id="BSXW01000304">
    <property type="protein sequence ID" value="GMF18033.1"/>
    <property type="molecule type" value="Genomic_DNA"/>
</dbReference>
<reference evidence="1" key="1">
    <citation type="submission" date="2023-04" db="EMBL/GenBank/DDBJ databases">
        <title>Phytophthora lilii NBRC 32176.</title>
        <authorList>
            <person name="Ichikawa N."/>
            <person name="Sato H."/>
            <person name="Tonouchi N."/>
        </authorList>
    </citation>
    <scope>NUCLEOTIDE SEQUENCE</scope>
    <source>
        <strain evidence="1">NBRC 32176</strain>
    </source>
</reference>
<dbReference type="AlphaFoldDB" id="A0A9W6TQG7"/>
<dbReference type="PROSITE" id="PS51885">
    <property type="entry name" value="NEPRILYSIN"/>
    <property type="match status" value="1"/>
</dbReference>
<dbReference type="GO" id="GO:0004222">
    <property type="term" value="F:metalloendopeptidase activity"/>
    <property type="evidence" value="ECO:0007669"/>
    <property type="project" value="InterPro"/>
</dbReference>
<gene>
    <name evidence="1" type="ORF">Plil01_000668700</name>
</gene>
<evidence type="ECO:0000313" key="2">
    <source>
        <dbReference type="Proteomes" id="UP001165083"/>
    </source>
</evidence>
<organism evidence="1 2">
    <name type="scientific">Phytophthora lilii</name>
    <dbReference type="NCBI Taxonomy" id="2077276"/>
    <lineage>
        <taxon>Eukaryota</taxon>
        <taxon>Sar</taxon>
        <taxon>Stramenopiles</taxon>
        <taxon>Oomycota</taxon>
        <taxon>Peronosporomycetes</taxon>
        <taxon>Peronosporales</taxon>
        <taxon>Peronosporaceae</taxon>
        <taxon>Phytophthora</taxon>
    </lineage>
</organism>
<protein>
    <submittedName>
        <fullName evidence="1">Unnamed protein product</fullName>
    </submittedName>
</protein>
<accession>A0A9W6TQG7</accession>
<dbReference type="InterPro" id="IPR000718">
    <property type="entry name" value="Peptidase_M13"/>
</dbReference>
<proteinExistence type="predicted"/>
<dbReference type="GO" id="GO:0006508">
    <property type="term" value="P:proteolysis"/>
    <property type="evidence" value="ECO:0007669"/>
    <property type="project" value="InterPro"/>
</dbReference>
<sequence>MSSIGQNGLYQGPEELAEALTYPLDEHYEAWQKDLGTSRITPLFLVLGGLGHKISLPDIIIATHNDRNRYRRDSHSLSRPHVRGPGAMAETRVNEFTPLLVTDDAFRPPTRRRSVWQYVLAGALSLGVLSLFQQQDAPSLNVADVAVSLDETPDADDAAFLSSMETFKDPSVDPFFFEYACGGWLKSHEIPSKP</sequence>
<keyword evidence="2" id="KW-1185">Reference proteome</keyword>
<comment type="caution">
    <text evidence="1">The sequence shown here is derived from an EMBL/GenBank/DDBJ whole genome shotgun (WGS) entry which is preliminary data.</text>
</comment>
<name>A0A9W6TQG7_9STRA</name>
<dbReference type="Proteomes" id="UP001165083">
    <property type="component" value="Unassembled WGS sequence"/>
</dbReference>
<evidence type="ECO:0000313" key="1">
    <source>
        <dbReference type="EMBL" id="GMF18033.1"/>
    </source>
</evidence>